<reference evidence="10" key="1">
    <citation type="submission" date="2025-08" db="UniProtKB">
        <authorList>
            <consortium name="RefSeq"/>
        </authorList>
    </citation>
    <scope>IDENTIFICATION</scope>
    <source>
        <tissue evidence="10">Whole Larva</tissue>
    </source>
</reference>
<keyword evidence="4 8" id="KW-1133">Transmembrane helix</keyword>
<comment type="function">
    <text evidence="8">Gustatory receptor which mediates acceptance or avoidance behavior, depending on its substrates.</text>
</comment>
<sequence>MDIYDTLIPVYVLSKILGLAPFKLSLKGNRGFVSDVGPIIITRILVLLSVMIFVAWELENLDFPDNIAGIAMRVELYLGTVMTGIVLILAVVNRRGIIGSVNNLMEVDRLLKAADIAVSYKNAKTFCAAQIIFITCVFSSKIIIQPFSSKTSLLYIYSVFNIVDYINTIMLFQYVDLFLLIRQRYIWLNRSVRNLGMEMKIHFLKSQCLPLDSLIVQYGIIHNALYQIGNKINRSYGVQLLVTIIVRFIMVTTQLIYAYKIIQDPEQGDPISYTLLFMYLMLHTTKLFMVASISTNTSTKGQETGLYLHNLWESYGRNREEIMFFSLQVLHQKANYSACGFFNLDYQLISSIVGAITTHLIIIIQFDHNTVRVTQNGTLF</sequence>
<keyword evidence="3 8" id="KW-0812">Transmembrane</keyword>
<feature type="transmembrane region" description="Helical" evidence="8">
    <location>
        <begin position="36"/>
        <end position="56"/>
    </location>
</feature>
<keyword evidence="2 8" id="KW-1003">Cell membrane</keyword>
<keyword evidence="7 8" id="KW-0807">Transducer</keyword>
<evidence type="ECO:0000256" key="4">
    <source>
        <dbReference type="ARBA" id="ARBA00022989"/>
    </source>
</evidence>
<dbReference type="InterPro" id="IPR013604">
    <property type="entry name" value="7TM_chemorcpt"/>
</dbReference>
<evidence type="ECO:0000313" key="10">
    <source>
        <dbReference type="RefSeq" id="XP_017778179.1"/>
    </source>
</evidence>
<organism evidence="9 10">
    <name type="scientific">Nicrophorus vespilloides</name>
    <name type="common">Boreal carrion beetle</name>
    <dbReference type="NCBI Taxonomy" id="110193"/>
    <lineage>
        <taxon>Eukaryota</taxon>
        <taxon>Metazoa</taxon>
        <taxon>Ecdysozoa</taxon>
        <taxon>Arthropoda</taxon>
        <taxon>Hexapoda</taxon>
        <taxon>Insecta</taxon>
        <taxon>Pterygota</taxon>
        <taxon>Neoptera</taxon>
        <taxon>Endopterygota</taxon>
        <taxon>Coleoptera</taxon>
        <taxon>Polyphaga</taxon>
        <taxon>Staphyliniformia</taxon>
        <taxon>Silphidae</taxon>
        <taxon>Nicrophorinae</taxon>
        <taxon>Nicrophorus</taxon>
    </lineage>
</organism>
<evidence type="ECO:0000256" key="1">
    <source>
        <dbReference type="ARBA" id="ARBA00004651"/>
    </source>
</evidence>
<evidence type="ECO:0000256" key="6">
    <source>
        <dbReference type="ARBA" id="ARBA00023170"/>
    </source>
</evidence>
<feature type="transmembrane region" description="Helical" evidence="8">
    <location>
        <begin position="126"/>
        <end position="148"/>
    </location>
</feature>
<feature type="transmembrane region" description="Helical" evidence="8">
    <location>
        <begin position="154"/>
        <end position="181"/>
    </location>
</feature>
<accession>A0ABM1MUC9</accession>
<evidence type="ECO:0000313" key="9">
    <source>
        <dbReference type="Proteomes" id="UP000695000"/>
    </source>
</evidence>
<dbReference type="Proteomes" id="UP000695000">
    <property type="component" value="Unplaced"/>
</dbReference>
<dbReference type="PANTHER" id="PTHR21143">
    <property type="entry name" value="INVERTEBRATE GUSTATORY RECEPTOR"/>
    <property type="match status" value="1"/>
</dbReference>
<feature type="transmembrane region" description="Helical" evidence="8">
    <location>
        <begin position="240"/>
        <end position="259"/>
    </location>
</feature>
<feature type="transmembrane region" description="Helical" evidence="8">
    <location>
        <begin position="6"/>
        <end position="24"/>
    </location>
</feature>
<keyword evidence="5 8" id="KW-0472">Membrane</keyword>
<evidence type="ECO:0000256" key="8">
    <source>
        <dbReference type="RuleBase" id="RU363108"/>
    </source>
</evidence>
<gene>
    <name evidence="10" type="primary">LOC108563885</name>
</gene>
<evidence type="ECO:0000256" key="5">
    <source>
        <dbReference type="ARBA" id="ARBA00023136"/>
    </source>
</evidence>
<keyword evidence="9" id="KW-1185">Reference proteome</keyword>
<dbReference type="RefSeq" id="XP_017778179.1">
    <property type="nucleotide sequence ID" value="XM_017922690.1"/>
</dbReference>
<name>A0ABM1MUC9_NICVS</name>
<protein>
    <recommendedName>
        <fullName evidence="8">Gustatory receptor</fullName>
    </recommendedName>
</protein>
<evidence type="ECO:0000256" key="7">
    <source>
        <dbReference type="ARBA" id="ARBA00023224"/>
    </source>
</evidence>
<proteinExistence type="inferred from homology"/>
<feature type="transmembrane region" description="Helical" evidence="8">
    <location>
        <begin position="76"/>
        <end position="92"/>
    </location>
</feature>
<dbReference type="Pfam" id="PF08395">
    <property type="entry name" value="7tm_7"/>
    <property type="match status" value="1"/>
</dbReference>
<evidence type="ECO:0000256" key="2">
    <source>
        <dbReference type="ARBA" id="ARBA00022475"/>
    </source>
</evidence>
<evidence type="ECO:0000256" key="3">
    <source>
        <dbReference type="ARBA" id="ARBA00022692"/>
    </source>
</evidence>
<feature type="transmembrane region" description="Helical" evidence="8">
    <location>
        <begin position="271"/>
        <end position="291"/>
    </location>
</feature>
<dbReference type="PANTHER" id="PTHR21143:SF133">
    <property type="entry name" value="GUSTATORY AND PHEROMONE RECEPTOR 32A-RELATED"/>
    <property type="match status" value="1"/>
</dbReference>
<comment type="subcellular location">
    <subcellularLocation>
        <location evidence="1 8">Cell membrane</location>
        <topology evidence="1 8">Multi-pass membrane protein</topology>
    </subcellularLocation>
</comment>
<keyword evidence="6 8" id="KW-0675">Receptor</keyword>
<comment type="similarity">
    <text evidence="8">Belongs to the insect chemoreceptor superfamily. Gustatory receptor (GR) family.</text>
</comment>
<dbReference type="GeneID" id="108563885"/>